<feature type="compositionally biased region" description="Basic residues" evidence="1">
    <location>
        <begin position="256"/>
        <end position="265"/>
    </location>
</feature>
<feature type="region of interest" description="Disordered" evidence="1">
    <location>
        <begin position="91"/>
        <end position="274"/>
    </location>
</feature>
<reference evidence="3" key="1">
    <citation type="journal article" date="2015" name="Genome Announc.">
        <title>Draft genome sequence of the cellulolytic fungus Chaetomium globosum.</title>
        <authorList>
            <person name="Cuomo C.A."/>
            <person name="Untereiner W.A."/>
            <person name="Ma L.-J."/>
            <person name="Grabherr M."/>
            <person name="Birren B.W."/>
        </authorList>
    </citation>
    <scope>NUCLEOTIDE SEQUENCE [LARGE SCALE GENOMIC DNA]</scope>
    <source>
        <strain evidence="3">ATCC 6205 / CBS 148.51 / DSM 1962 / NBRC 6347 / NRRL 1970</strain>
    </source>
</reference>
<dbReference type="InParanoid" id="Q2GZI0"/>
<evidence type="ECO:0000256" key="1">
    <source>
        <dbReference type="SAM" id="MobiDB-lite"/>
    </source>
</evidence>
<dbReference type="VEuPathDB" id="FungiDB:CHGG_05066"/>
<keyword evidence="3" id="KW-1185">Reference proteome</keyword>
<dbReference type="HOGENOM" id="CLU_789885_0_0_1"/>
<organism evidence="2 3">
    <name type="scientific">Chaetomium globosum (strain ATCC 6205 / CBS 148.51 / DSM 1962 / NBRC 6347 / NRRL 1970)</name>
    <name type="common">Soil fungus</name>
    <dbReference type="NCBI Taxonomy" id="306901"/>
    <lineage>
        <taxon>Eukaryota</taxon>
        <taxon>Fungi</taxon>
        <taxon>Dikarya</taxon>
        <taxon>Ascomycota</taxon>
        <taxon>Pezizomycotina</taxon>
        <taxon>Sordariomycetes</taxon>
        <taxon>Sordariomycetidae</taxon>
        <taxon>Sordariales</taxon>
        <taxon>Chaetomiaceae</taxon>
        <taxon>Chaetomium</taxon>
    </lineage>
</organism>
<accession>Q2GZI0</accession>
<evidence type="ECO:0000313" key="2">
    <source>
        <dbReference type="EMBL" id="EAQ88447.1"/>
    </source>
</evidence>
<sequence>MARKGKMEDDIYNGPNPLHDESDEVLAGTIVHLAKEPNEAVSQVVADEIMTRLRRLRRLESGKAPETGSVGIDVTRIQESIVDAVVDGVGQGTGRAMEDSEKTDAGGPEGVARGPEGTAGSEKEASTCTSNNGSPVVGFSGGWGRGAPEENHTGAAQQENTAQEEAARSSRQGKLTFARKVDTDLTGDRGDGVEGLGVTTPEAAETLEAEGQDVGMQGAGFRKPTPTTRSGRRSRRQEDGGERCPTACRKIQQRLSSRKGNRGRPRTLGPQGPTAVERAAGTVMRWTGGTVDTNRVVEEAWKARWLKERDGRAITRPADDFDHQQETLFRDFLFTRGVPEVLTPACECGEG</sequence>
<dbReference type="RefSeq" id="XP_001224280.1">
    <property type="nucleotide sequence ID" value="XM_001224279.1"/>
</dbReference>
<protein>
    <submittedName>
        <fullName evidence="2">Uncharacterized protein</fullName>
    </submittedName>
</protein>
<dbReference type="EMBL" id="CH408032">
    <property type="protein sequence ID" value="EAQ88447.1"/>
    <property type="molecule type" value="Genomic_DNA"/>
</dbReference>
<evidence type="ECO:0000313" key="3">
    <source>
        <dbReference type="Proteomes" id="UP000001056"/>
    </source>
</evidence>
<dbReference type="GeneID" id="4392295"/>
<dbReference type="AlphaFoldDB" id="Q2GZI0"/>
<name>Q2GZI0_CHAGB</name>
<feature type="region of interest" description="Disordered" evidence="1">
    <location>
        <begin position="1"/>
        <end position="21"/>
    </location>
</feature>
<gene>
    <name evidence="2" type="ORF">CHGG_05066</name>
</gene>
<dbReference type="Proteomes" id="UP000001056">
    <property type="component" value="Unassembled WGS sequence"/>
</dbReference>
<proteinExistence type="predicted"/>
<feature type="compositionally biased region" description="Basic and acidic residues" evidence="1">
    <location>
        <begin position="179"/>
        <end position="192"/>
    </location>
</feature>
<feature type="compositionally biased region" description="Low complexity" evidence="1">
    <location>
        <begin position="155"/>
        <end position="164"/>
    </location>
</feature>